<dbReference type="EMBL" id="BAAAMN010000059">
    <property type="protein sequence ID" value="GAA2045146.1"/>
    <property type="molecule type" value="Genomic_DNA"/>
</dbReference>
<reference evidence="2 3" key="1">
    <citation type="journal article" date="2019" name="Int. J. Syst. Evol. Microbiol.">
        <title>The Global Catalogue of Microorganisms (GCM) 10K type strain sequencing project: providing services to taxonomists for standard genome sequencing and annotation.</title>
        <authorList>
            <consortium name="The Broad Institute Genomics Platform"/>
            <consortium name="The Broad Institute Genome Sequencing Center for Infectious Disease"/>
            <person name="Wu L."/>
            <person name="Ma J."/>
        </authorList>
    </citation>
    <scope>NUCLEOTIDE SEQUENCE [LARGE SCALE GENOMIC DNA]</scope>
    <source>
        <strain evidence="2 3">JCM 13595</strain>
    </source>
</reference>
<evidence type="ECO:0000313" key="2">
    <source>
        <dbReference type="EMBL" id="GAA2045146.1"/>
    </source>
</evidence>
<feature type="compositionally biased region" description="Basic and acidic residues" evidence="1">
    <location>
        <begin position="58"/>
        <end position="68"/>
    </location>
</feature>
<name>A0ABN2UXU8_9MICC</name>
<evidence type="ECO:0000313" key="3">
    <source>
        <dbReference type="Proteomes" id="UP001501461"/>
    </source>
</evidence>
<dbReference type="Proteomes" id="UP001501461">
    <property type="component" value="Unassembled WGS sequence"/>
</dbReference>
<dbReference type="RefSeq" id="WP_343959763.1">
    <property type="nucleotide sequence ID" value="NZ_BAAAMN010000059.1"/>
</dbReference>
<accession>A0ABN2UXU8</accession>
<sequence length="148" mass="15637">MLDGRSQAVPGLIDATSFNDIVINGSTKAPHNARLLATSAWAGHHRQDDGKEALRRIFFDDAEPHIAEDPPPSNDTQSGSRTPEPLNSLPEATVDPTQPAPPCEATVFEVTIGGWDAATGVRAAALVVSNDESHACSLKECQAASLWA</sequence>
<protein>
    <submittedName>
        <fullName evidence="2">Uncharacterized protein</fullName>
    </submittedName>
</protein>
<keyword evidence="3" id="KW-1185">Reference proteome</keyword>
<comment type="caution">
    <text evidence="2">The sequence shown here is derived from an EMBL/GenBank/DDBJ whole genome shotgun (WGS) entry which is preliminary data.</text>
</comment>
<organism evidence="2 3">
    <name type="scientific">Yaniella flava</name>
    <dbReference type="NCBI Taxonomy" id="287930"/>
    <lineage>
        <taxon>Bacteria</taxon>
        <taxon>Bacillati</taxon>
        <taxon>Actinomycetota</taxon>
        <taxon>Actinomycetes</taxon>
        <taxon>Micrococcales</taxon>
        <taxon>Micrococcaceae</taxon>
        <taxon>Yaniella</taxon>
    </lineage>
</organism>
<gene>
    <name evidence="2" type="ORF">GCM10009720_27560</name>
</gene>
<evidence type="ECO:0000256" key="1">
    <source>
        <dbReference type="SAM" id="MobiDB-lite"/>
    </source>
</evidence>
<feature type="region of interest" description="Disordered" evidence="1">
    <location>
        <begin position="58"/>
        <end position="102"/>
    </location>
</feature>
<proteinExistence type="predicted"/>